<evidence type="ECO:0000256" key="1">
    <source>
        <dbReference type="ARBA" id="ARBA00003043"/>
    </source>
</evidence>
<protein>
    <recommendedName>
        <fullName evidence="6">Peptidyl-tRNA hydrolase</fullName>
        <ecNumber evidence="2">3.1.1.29</ecNumber>
    </recommendedName>
</protein>
<evidence type="ECO:0000313" key="7">
    <source>
        <dbReference type="EMBL" id="SPC33700.1"/>
    </source>
</evidence>
<dbReference type="GO" id="GO:0005829">
    <property type="term" value="C:cytosol"/>
    <property type="evidence" value="ECO:0007669"/>
    <property type="project" value="TreeGrafter"/>
</dbReference>
<organism evidence="7 8">
    <name type="scientific">Candidatus Nitrosocaldus cavascurensis</name>
    <dbReference type="NCBI Taxonomy" id="2058097"/>
    <lineage>
        <taxon>Archaea</taxon>
        <taxon>Nitrososphaerota</taxon>
        <taxon>Nitrososphaeria</taxon>
        <taxon>Candidatus Nitrosocaldales</taxon>
        <taxon>Candidatus Nitrosocaldaceae</taxon>
        <taxon>Candidatus Nitrosocaldus</taxon>
    </lineage>
</organism>
<accession>A0A2K5APX8</accession>
<dbReference type="Proteomes" id="UP000236248">
    <property type="component" value="Chromosome NCAV"/>
</dbReference>
<dbReference type="Gene3D" id="3.40.1490.10">
    <property type="entry name" value="Bit1"/>
    <property type="match status" value="1"/>
</dbReference>
<dbReference type="Pfam" id="PF01981">
    <property type="entry name" value="PTH2"/>
    <property type="match status" value="1"/>
</dbReference>
<dbReference type="EMBL" id="LT981265">
    <property type="protein sequence ID" value="SPC33700.1"/>
    <property type="molecule type" value="Genomic_DNA"/>
</dbReference>
<evidence type="ECO:0000256" key="4">
    <source>
        <dbReference type="ARBA" id="ARBA00038050"/>
    </source>
</evidence>
<dbReference type="PANTHER" id="PTHR12649:SF11">
    <property type="entry name" value="PEPTIDYL-TRNA HYDROLASE 2, MITOCHONDRIAL"/>
    <property type="match status" value="1"/>
</dbReference>
<comment type="similarity">
    <text evidence="4">Belongs to the PTH2 family.</text>
</comment>
<dbReference type="SUPFAM" id="SSF102462">
    <property type="entry name" value="Peptidyl-tRNA hydrolase II"/>
    <property type="match status" value="1"/>
</dbReference>
<reference evidence="8" key="1">
    <citation type="submission" date="2018-01" db="EMBL/GenBank/DDBJ databases">
        <authorList>
            <person name="Kerou L M."/>
        </authorList>
    </citation>
    <scope>NUCLEOTIDE SEQUENCE [LARGE SCALE GENOMIC DNA]</scope>
    <source>
        <strain evidence="8">SCU2</strain>
    </source>
</reference>
<evidence type="ECO:0000256" key="2">
    <source>
        <dbReference type="ARBA" id="ARBA00013260"/>
    </source>
</evidence>
<evidence type="ECO:0000313" key="8">
    <source>
        <dbReference type="Proteomes" id="UP000236248"/>
    </source>
</evidence>
<proteinExistence type="inferred from homology"/>
<dbReference type="GO" id="GO:0004045">
    <property type="term" value="F:peptidyl-tRNA hydrolase activity"/>
    <property type="evidence" value="ECO:0007669"/>
    <property type="project" value="UniProtKB-EC"/>
</dbReference>
<keyword evidence="3 7" id="KW-0378">Hydrolase</keyword>
<sequence length="119" mass="12990">MSDMIKQVIVVRRDIHMGIGKLAAQVAHAAVLGAEKVKATRREWFDSWMMHGQAKIVLKVKDKDELMQVKSKAEMLALPVVQVDDAGLTQLEPGTTTCIAIGPAPADMIDKVTGELKLL</sequence>
<dbReference type="EC" id="3.1.1.29" evidence="2"/>
<comment type="function">
    <text evidence="1">The natural substrate for this enzyme may be peptidyl-tRNAs which drop off the ribosome during protein synthesis.</text>
</comment>
<dbReference type="FunFam" id="3.40.1490.10:FF:000001">
    <property type="entry name" value="Peptidyl-tRNA hydrolase 2"/>
    <property type="match status" value="1"/>
</dbReference>
<evidence type="ECO:0000256" key="3">
    <source>
        <dbReference type="ARBA" id="ARBA00022801"/>
    </source>
</evidence>
<dbReference type="AlphaFoldDB" id="A0A2K5APX8"/>
<name>A0A2K5APX8_9ARCH</name>
<evidence type="ECO:0000256" key="5">
    <source>
        <dbReference type="ARBA" id="ARBA00048707"/>
    </source>
</evidence>
<evidence type="ECO:0000256" key="6">
    <source>
        <dbReference type="ARBA" id="ARBA00050038"/>
    </source>
</evidence>
<dbReference type="PANTHER" id="PTHR12649">
    <property type="entry name" value="PEPTIDYL-TRNA HYDROLASE 2"/>
    <property type="match status" value="1"/>
</dbReference>
<dbReference type="NCBIfam" id="NF003314">
    <property type="entry name" value="PRK04322.1"/>
    <property type="match status" value="1"/>
</dbReference>
<dbReference type="InterPro" id="IPR023476">
    <property type="entry name" value="Pep_tRNA_hydro_II_dom_sf"/>
</dbReference>
<keyword evidence="8" id="KW-1185">Reference proteome</keyword>
<dbReference type="KEGG" id="ncv:NCAV_0507"/>
<comment type="catalytic activity">
    <reaction evidence="5">
        <text>an N-acyl-L-alpha-aminoacyl-tRNA + H2O = an N-acyl-L-amino acid + a tRNA + H(+)</text>
        <dbReference type="Rhea" id="RHEA:54448"/>
        <dbReference type="Rhea" id="RHEA-COMP:10123"/>
        <dbReference type="Rhea" id="RHEA-COMP:13883"/>
        <dbReference type="ChEBI" id="CHEBI:15377"/>
        <dbReference type="ChEBI" id="CHEBI:15378"/>
        <dbReference type="ChEBI" id="CHEBI:59874"/>
        <dbReference type="ChEBI" id="CHEBI:78442"/>
        <dbReference type="ChEBI" id="CHEBI:138191"/>
        <dbReference type="EC" id="3.1.1.29"/>
    </reaction>
</comment>
<dbReference type="InterPro" id="IPR002833">
    <property type="entry name" value="PTH2"/>
</dbReference>
<dbReference type="NCBIfam" id="TIGR00283">
    <property type="entry name" value="arch_pth2"/>
    <property type="match status" value="1"/>
</dbReference>
<gene>
    <name evidence="7" type="primary">pth</name>
    <name evidence="7" type="ORF">NCAV_0507</name>
</gene>
<dbReference type="CDD" id="cd02430">
    <property type="entry name" value="PTH2"/>
    <property type="match status" value="1"/>
</dbReference>